<proteinExistence type="predicted"/>
<protein>
    <submittedName>
        <fullName evidence="1">Uncharacterized protein</fullName>
    </submittedName>
</protein>
<sequence length="327" mass="37534">MKLTLAIPALNRRNDETLPPLKLDAFNQILRYGRLNKMPQTPSEFYRRHLWQGSLLAQAKRRLNIPANQAAAFASPLWQQMGMHQVNVISGEHLNIQAEEAEQFCRELSDFYREDSWQFHPLRPDLWLITMPSESDWDVAPIWDIGGQIGATDQATGRDALQWLNKQTEMQMWLHNHPLNQQRQSQPAPALNGLWLWQDIHGISMHTGLLASDSPWAAFYPHQRIKAPDDFNAYLNAANESGLSVSDSLIFLDDLVVTGQTGDVFAYQEILQNWENRWFSPLWQALQSGRLKQLTIATDGENGGELVMTSKSKWAFWKANKNFNGIW</sequence>
<organism evidence="1 2">
    <name type="scientific">Neisseria weixii</name>
    <dbReference type="NCBI Taxonomy" id="1853276"/>
    <lineage>
        <taxon>Bacteria</taxon>
        <taxon>Pseudomonadati</taxon>
        <taxon>Pseudomonadota</taxon>
        <taxon>Betaproteobacteria</taxon>
        <taxon>Neisseriales</taxon>
        <taxon>Neisseriaceae</taxon>
        <taxon>Neisseria</taxon>
    </lineage>
</organism>
<keyword evidence="2" id="KW-1185">Reference proteome</keyword>
<name>A0A3N4NH65_9NEIS</name>
<dbReference type="PIRSF" id="PIRSF015283">
    <property type="entry name" value="Regulatory_RpfE"/>
    <property type="match status" value="1"/>
</dbReference>
<comment type="caution">
    <text evidence="1">The sequence shown here is derived from an EMBL/GenBank/DDBJ whole genome shotgun (WGS) entry which is preliminary data.</text>
</comment>
<dbReference type="RefSeq" id="WP_123803561.1">
    <property type="nucleotide sequence ID" value="NZ_RPFL01000001.1"/>
</dbReference>
<dbReference type="OrthoDB" id="5295974at2"/>
<reference evidence="1 2" key="1">
    <citation type="submission" date="2018-11" db="EMBL/GenBank/DDBJ databases">
        <title>Neisseria weixii sp. nov. isolated from the rectal contents of plateau pika (Ochotona cruzoniae).</title>
        <authorList>
            <person name="Zhang G."/>
        </authorList>
    </citation>
    <scope>NUCLEOTIDE SEQUENCE [LARGE SCALE GENOMIC DNA]</scope>
    <source>
        <strain evidence="1 2">10009</strain>
    </source>
</reference>
<dbReference type="EMBL" id="RPFL01000001">
    <property type="protein sequence ID" value="RPD90839.1"/>
    <property type="molecule type" value="Genomic_DNA"/>
</dbReference>
<evidence type="ECO:0000313" key="1">
    <source>
        <dbReference type="EMBL" id="RPD90839.1"/>
    </source>
</evidence>
<evidence type="ECO:0000313" key="2">
    <source>
        <dbReference type="Proteomes" id="UP000272412"/>
    </source>
</evidence>
<dbReference type="AlphaFoldDB" id="A0A3N4NH65"/>
<accession>A0A3N4NH65</accession>
<dbReference type="Proteomes" id="UP000272412">
    <property type="component" value="Unassembled WGS sequence"/>
</dbReference>
<gene>
    <name evidence="1" type="ORF">EGK74_00345</name>
</gene>
<dbReference type="InterPro" id="IPR016631">
    <property type="entry name" value="Regulatory_RpfE"/>
</dbReference>